<evidence type="ECO:0008006" key="6">
    <source>
        <dbReference type="Google" id="ProtNLM"/>
    </source>
</evidence>
<evidence type="ECO:0000313" key="4">
    <source>
        <dbReference type="EMBL" id="OAQ24185.1"/>
    </source>
</evidence>
<keyword evidence="2" id="KW-1133">Transmembrane helix</keyword>
<dbReference type="AlphaFoldDB" id="A0A197JGD7"/>
<reference evidence="4 5" key="1">
    <citation type="submission" date="2016-05" db="EMBL/GenBank/DDBJ databases">
        <title>Genome sequencing reveals origins of a unique bacterial endosymbiosis in the earliest lineages of terrestrial Fungi.</title>
        <authorList>
            <consortium name="DOE Joint Genome Institute"/>
            <person name="Uehling J."/>
            <person name="Gryganskyi A."/>
            <person name="Hameed K."/>
            <person name="Tschaplinski T."/>
            <person name="Misztal P."/>
            <person name="Wu S."/>
            <person name="Desiro A."/>
            <person name="Vande Pol N."/>
            <person name="Du Z.-Y."/>
            <person name="Zienkiewicz A."/>
            <person name="Zienkiewicz K."/>
            <person name="Morin E."/>
            <person name="Tisserant E."/>
            <person name="Splivallo R."/>
            <person name="Hainaut M."/>
            <person name="Henrissat B."/>
            <person name="Ohm R."/>
            <person name="Kuo A."/>
            <person name="Yan J."/>
            <person name="Lipzen A."/>
            <person name="Nolan M."/>
            <person name="Labutti K."/>
            <person name="Barry K."/>
            <person name="Goldstein A."/>
            <person name="Labbe J."/>
            <person name="Schadt C."/>
            <person name="Tuskan G."/>
            <person name="Grigoriev I."/>
            <person name="Martin F."/>
            <person name="Vilgalys R."/>
            <person name="Bonito G."/>
        </authorList>
    </citation>
    <scope>NUCLEOTIDE SEQUENCE [LARGE SCALE GENOMIC DNA]</scope>
    <source>
        <strain evidence="4 5">AG-77</strain>
    </source>
</reference>
<keyword evidence="2" id="KW-0472">Membrane</keyword>
<feature type="region of interest" description="Disordered" evidence="1">
    <location>
        <begin position="26"/>
        <end position="53"/>
    </location>
</feature>
<keyword evidence="5" id="KW-1185">Reference proteome</keyword>
<keyword evidence="3" id="KW-0732">Signal</keyword>
<proteinExistence type="predicted"/>
<feature type="transmembrane region" description="Helical" evidence="2">
    <location>
        <begin position="410"/>
        <end position="433"/>
    </location>
</feature>
<feature type="transmembrane region" description="Helical" evidence="2">
    <location>
        <begin position="375"/>
        <end position="398"/>
    </location>
</feature>
<dbReference type="OrthoDB" id="2415055at2759"/>
<evidence type="ECO:0000313" key="5">
    <source>
        <dbReference type="Proteomes" id="UP000078512"/>
    </source>
</evidence>
<feature type="compositionally biased region" description="Low complexity" evidence="1">
    <location>
        <begin position="26"/>
        <end position="48"/>
    </location>
</feature>
<gene>
    <name evidence="4" type="ORF">K457DRAFT_24329</name>
</gene>
<feature type="chain" id="PRO_5008275925" description="Cyclic nucleotide-binding domain-containing protein" evidence="3">
    <location>
        <begin position="22"/>
        <end position="556"/>
    </location>
</feature>
<evidence type="ECO:0000256" key="1">
    <source>
        <dbReference type="SAM" id="MobiDB-lite"/>
    </source>
</evidence>
<sequence length="556" mass="61033">MKILKTLSVLVAAAFATSLHAAPGSLSSHPPSAPSSALPSAPSSAPPSNTHLANGSLPGDLADLLAKVVKYDHTVVANMAAQYKAAMPSSISSKLAVDILPFCVGIAPNPTRVQIFRNAMTCDRNGFRTLYTFTAHTKQDSYLAPKPMCSALGPNPSRSMFASNKTTCGDVTWMTDFAFFESANRYQQVVMWQSHNPHRMALYPLYAGDTQGWKWAYNLLYRTHFRPASDAEMKTLRSDFSAHLKVQKKLKIDPISDVATKRCATLLIDSVVYPFVKASNAFIYAGSDLGSYVKAASEAQCSHLVKSSRIYVKRFSVGNFGSYEVMIGNKVHAAASMKVGPETLVWSLRVALQESMRAGQPVMVSMNPSSPKENIVVFVQGSIVVIGDQAKVFVANFLGTPSRRKRRRLMGARGVAIFILMFMTFPAIFPVLAAPNTPSASPSSTLPSSESRPFTANIDDDIVQSRVLRFNREELAVLFAPLIEVMVGYITYAAVLIRVAFTTRPEYLCLVLRERFRTKEPELVTTITDLPQDSIVAHVRGISLLLGYYQSLRHIR</sequence>
<protein>
    <recommendedName>
        <fullName evidence="6">Cyclic nucleotide-binding domain-containing protein</fullName>
    </recommendedName>
</protein>
<dbReference type="Proteomes" id="UP000078512">
    <property type="component" value="Unassembled WGS sequence"/>
</dbReference>
<organism evidence="4 5">
    <name type="scientific">Linnemannia elongata AG-77</name>
    <dbReference type="NCBI Taxonomy" id="1314771"/>
    <lineage>
        <taxon>Eukaryota</taxon>
        <taxon>Fungi</taxon>
        <taxon>Fungi incertae sedis</taxon>
        <taxon>Mucoromycota</taxon>
        <taxon>Mortierellomycotina</taxon>
        <taxon>Mortierellomycetes</taxon>
        <taxon>Mortierellales</taxon>
        <taxon>Mortierellaceae</taxon>
        <taxon>Linnemannia</taxon>
    </lineage>
</organism>
<feature type="transmembrane region" description="Helical" evidence="2">
    <location>
        <begin position="475"/>
        <end position="497"/>
    </location>
</feature>
<evidence type="ECO:0000256" key="2">
    <source>
        <dbReference type="SAM" id="Phobius"/>
    </source>
</evidence>
<accession>A0A197JGD7</accession>
<name>A0A197JGD7_9FUNG</name>
<evidence type="ECO:0000256" key="3">
    <source>
        <dbReference type="SAM" id="SignalP"/>
    </source>
</evidence>
<keyword evidence="2" id="KW-0812">Transmembrane</keyword>
<dbReference type="EMBL" id="KV442099">
    <property type="protein sequence ID" value="OAQ24185.1"/>
    <property type="molecule type" value="Genomic_DNA"/>
</dbReference>
<feature type="signal peptide" evidence="3">
    <location>
        <begin position="1"/>
        <end position="21"/>
    </location>
</feature>